<protein>
    <submittedName>
        <fullName evidence="7">Cytochrome P450 hydroxylase</fullName>
    </submittedName>
</protein>
<name>A0A3G7TK64_9PSED</name>
<dbReference type="EMBL" id="CP027753">
    <property type="protein sequence ID" value="AZE47241.1"/>
    <property type="molecule type" value="Genomic_DNA"/>
</dbReference>
<keyword evidence="2" id="KW-0349">Heme</keyword>
<comment type="similarity">
    <text evidence="1">Belongs to the cytochrome P450 family.</text>
</comment>
<dbReference type="PRINTS" id="PR00359">
    <property type="entry name" value="BP450"/>
</dbReference>
<dbReference type="Pfam" id="PF00067">
    <property type="entry name" value="p450"/>
    <property type="match status" value="1"/>
</dbReference>
<evidence type="ECO:0000256" key="3">
    <source>
        <dbReference type="ARBA" id="ARBA00022723"/>
    </source>
</evidence>
<accession>A0A3G7TK64</accession>
<reference evidence="7 8" key="1">
    <citation type="submission" date="2018-03" db="EMBL/GenBank/DDBJ databases">
        <title>Diversity of phytobeneficial traits revealed by whole-genome analysis of worldwide-isolated phenazine-producing Pseudomonas spp.</title>
        <authorList>
            <person name="Biessy A."/>
            <person name="Novinscak A."/>
            <person name="Blom J."/>
            <person name="Leger G."/>
            <person name="Thomashow L.S."/>
            <person name="Cazorla F.M."/>
            <person name="Josic D."/>
            <person name="Filion M."/>
        </authorList>
    </citation>
    <scope>NUCLEOTIDE SEQUENCE [LARGE SCALE GENOMIC DNA]</scope>
    <source>
        <strain evidence="7 8">B25</strain>
    </source>
</reference>
<gene>
    <name evidence="7" type="ORF">C4K04_1551</name>
</gene>
<proteinExistence type="inferred from homology"/>
<evidence type="ECO:0000313" key="7">
    <source>
        <dbReference type="EMBL" id="AZE47241.1"/>
    </source>
</evidence>
<dbReference type="PANTHER" id="PTHR46696:SF4">
    <property type="entry name" value="BIOTIN BIOSYNTHESIS CYTOCHROME P450"/>
    <property type="match status" value="1"/>
</dbReference>
<evidence type="ECO:0000256" key="6">
    <source>
        <dbReference type="ARBA" id="ARBA00023033"/>
    </source>
</evidence>
<keyword evidence="5" id="KW-0408">Iron</keyword>
<dbReference type="CDD" id="cd11033">
    <property type="entry name" value="CYP142-like"/>
    <property type="match status" value="1"/>
</dbReference>
<dbReference type="RefSeq" id="WP_124319581.1">
    <property type="nucleotide sequence ID" value="NZ_CP027753.1"/>
</dbReference>
<evidence type="ECO:0000313" key="8">
    <source>
        <dbReference type="Proteomes" id="UP000268048"/>
    </source>
</evidence>
<evidence type="ECO:0000256" key="1">
    <source>
        <dbReference type="ARBA" id="ARBA00010617"/>
    </source>
</evidence>
<evidence type="ECO:0000256" key="5">
    <source>
        <dbReference type="ARBA" id="ARBA00023004"/>
    </source>
</evidence>
<dbReference type="FunFam" id="1.10.630.10:FF:000018">
    <property type="entry name" value="Cytochrome P450 monooxygenase"/>
    <property type="match status" value="1"/>
</dbReference>
<dbReference type="Gene3D" id="1.10.630.10">
    <property type="entry name" value="Cytochrome P450"/>
    <property type="match status" value="1"/>
</dbReference>
<dbReference type="GO" id="GO:0008395">
    <property type="term" value="F:steroid hydroxylase activity"/>
    <property type="evidence" value="ECO:0007669"/>
    <property type="project" value="TreeGrafter"/>
</dbReference>
<dbReference type="AlphaFoldDB" id="A0A3G7TK64"/>
<dbReference type="Proteomes" id="UP000268048">
    <property type="component" value="Chromosome"/>
</dbReference>
<sequence>MNRIDVDSINLADLNFWKRHDREEAFAALRANKPVTWSEFPEGSPEYGSEGFWSVTRYDDVVAVSGDAKTFISGQGTILGDQSVEEAHQEGWFLNMDAPQHFKLRQVVARAFSPQGVAKMTDAAKRYAVEVVAAAKERGECDYARDVAQAFPVEVVCDFLGAPKENRKRLHELTVTALAGDTLGENAIPAITSAFAELNDYGRQLAVEKRKNPGDDILSLILAAEVEGKKLNDVEAGYFFQLLVTAGMETTGTVGAHAMKCFLEFPDQMKIWANNPAAVAVTGFEELVRWVTPVMHMRRTATRDTEINGQHIAEGQKVVMWYNSANRDESKFVNPNKFDVLRSPNPHLGFGGGGRHTCLGAHLARLELPFLIAETLKEFKNIELTAEPEMIPSRFINGIASLPIRFTAA</sequence>
<keyword evidence="4" id="KW-0560">Oxidoreductase</keyword>
<evidence type="ECO:0000256" key="4">
    <source>
        <dbReference type="ARBA" id="ARBA00023002"/>
    </source>
</evidence>
<evidence type="ECO:0000256" key="2">
    <source>
        <dbReference type="ARBA" id="ARBA00022617"/>
    </source>
</evidence>
<dbReference type="GO" id="GO:0005506">
    <property type="term" value="F:iron ion binding"/>
    <property type="evidence" value="ECO:0007669"/>
    <property type="project" value="InterPro"/>
</dbReference>
<dbReference type="SUPFAM" id="SSF48264">
    <property type="entry name" value="Cytochrome P450"/>
    <property type="match status" value="1"/>
</dbReference>
<organism evidence="7 8">
    <name type="scientific">Pseudomonas chlororaphis</name>
    <dbReference type="NCBI Taxonomy" id="587753"/>
    <lineage>
        <taxon>Bacteria</taxon>
        <taxon>Pseudomonadati</taxon>
        <taxon>Pseudomonadota</taxon>
        <taxon>Gammaproteobacteria</taxon>
        <taxon>Pseudomonadales</taxon>
        <taxon>Pseudomonadaceae</taxon>
        <taxon>Pseudomonas</taxon>
    </lineage>
</organism>
<dbReference type="GO" id="GO:0020037">
    <property type="term" value="F:heme binding"/>
    <property type="evidence" value="ECO:0007669"/>
    <property type="project" value="InterPro"/>
</dbReference>
<dbReference type="InterPro" id="IPR001128">
    <property type="entry name" value="Cyt_P450"/>
</dbReference>
<dbReference type="InterPro" id="IPR036396">
    <property type="entry name" value="Cyt_P450_sf"/>
</dbReference>
<keyword evidence="3" id="KW-0479">Metal-binding</keyword>
<dbReference type="GO" id="GO:0006707">
    <property type="term" value="P:cholesterol catabolic process"/>
    <property type="evidence" value="ECO:0007669"/>
    <property type="project" value="TreeGrafter"/>
</dbReference>
<dbReference type="PANTHER" id="PTHR46696">
    <property type="entry name" value="P450, PUTATIVE (EUROFUNG)-RELATED"/>
    <property type="match status" value="1"/>
</dbReference>
<keyword evidence="6" id="KW-0503">Monooxygenase</keyword>
<dbReference type="InterPro" id="IPR002397">
    <property type="entry name" value="Cyt_P450_B"/>
</dbReference>
<dbReference type="GO" id="GO:0036199">
    <property type="term" value="F:cholest-4-en-3-one 26-monooxygenase activity"/>
    <property type="evidence" value="ECO:0007669"/>
    <property type="project" value="TreeGrafter"/>
</dbReference>